<keyword evidence="5" id="KW-0539">Nucleus</keyword>
<dbReference type="EMBL" id="NPHW01005263">
    <property type="protein sequence ID" value="OXV06944.1"/>
    <property type="molecule type" value="Genomic_DNA"/>
</dbReference>
<evidence type="ECO:0000256" key="1">
    <source>
        <dbReference type="ARBA" id="ARBA00004123"/>
    </source>
</evidence>
<evidence type="ECO:0000313" key="8">
    <source>
        <dbReference type="EMBL" id="OXV06944.1"/>
    </source>
</evidence>
<dbReference type="Pfam" id="PF00899">
    <property type="entry name" value="ThiF"/>
    <property type="match status" value="1"/>
</dbReference>
<comment type="pathway">
    <text evidence="2">Protein modification; protein sumoylation.</text>
</comment>
<dbReference type="InterPro" id="IPR000594">
    <property type="entry name" value="ThiF_NAD_FAD-bd"/>
</dbReference>
<gene>
    <name evidence="8" type="ORF">Egran_05286</name>
</gene>
<evidence type="ECO:0000256" key="2">
    <source>
        <dbReference type="ARBA" id="ARBA00004718"/>
    </source>
</evidence>
<evidence type="ECO:0000256" key="3">
    <source>
        <dbReference type="ARBA" id="ARBA00005673"/>
    </source>
</evidence>
<keyword evidence="9" id="KW-1185">Reference proteome</keyword>
<dbReference type="AlphaFoldDB" id="A0A232LS85"/>
<dbReference type="InterPro" id="IPR000011">
    <property type="entry name" value="UBQ/SUMO-activ_enz_E1-like"/>
</dbReference>
<dbReference type="InterPro" id="IPR045886">
    <property type="entry name" value="ThiF/MoeB/HesA"/>
</dbReference>
<evidence type="ECO:0000313" key="9">
    <source>
        <dbReference type="Proteomes" id="UP000243515"/>
    </source>
</evidence>
<name>A0A232LS85_9EURO</name>
<accession>A0A232LS85</accession>
<dbReference type="Gene3D" id="3.40.50.720">
    <property type="entry name" value="NAD(P)-binding Rossmann-like Domain"/>
    <property type="match status" value="1"/>
</dbReference>
<dbReference type="SUPFAM" id="SSF69572">
    <property type="entry name" value="Activating enzymes of the ubiquitin-like proteins"/>
    <property type="match status" value="1"/>
</dbReference>
<dbReference type="PANTHER" id="PTHR10953">
    <property type="entry name" value="UBIQUITIN-ACTIVATING ENZYME E1"/>
    <property type="match status" value="1"/>
</dbReference>
<sequence>MATTDRENTGQTIGADEIALYDRQIRLWGVKAQEKLRSANVLLITVKALANEIAKNLVLAGIGSLTILDPGVVSEEDLGAQFFVSEEHIGQKRASAAGPQIHSMNPRVQLHIDVEDVRTKPQEFFARFDVIIATELDFETYTTINKACRTASRPFYAAGLHGFYGYVFADLISHDFVIEREKSNVAPSLQETSTRTILNITTKKENEKVIEMVTKRERYSPLQVANTSLLPEEFTRIPRKRKQVTPLLTCLRALWEFQSRSDGRLPTSSRPDLELFTALANERHLELRLDPSTLDAEFLRLFLQNLGSELSPVAAFVGGSLAQDVINVLSAREQPLQNILLFDGEKSVAPIYPLHPRTENAALPVMPAVSQSRPVGTTATTRMAELKEKIREGRKGV</sequence>
<dbReference type="CDD" id="cd01492">
    <property type="entry name" value="Aos1_SUMO"/>
    <property type="match status" value="1"/>
</dbReference>
<comment type="caution">
    <text evidence="8">The sequence shown here is derived from an EMBL/GenBank/DDBJ whole genome shotgun (WGS) entry which is preliminary data.</text>
</comment>
<evidence type="ECO:0000256" key="4">
    <source>
        <dbReference type="ARBA" id="ARBA00022786"/>
    </source>
</evidence>
<keyword evidence="4" id="KW-0833">Ubl conjugation pathway</keyword>
<organism evidence="8 9">
    <name type="scientific">Elaphomyces granulatus</name>
    <dbReference type="NCBI Taxonomy" id="519963"/>
    <lineage>
        <taxon>Eukaryota</taxon>
        <taxon>Fungi</taxon>
        <taxon>Dikarya</taxon>
        <taxon>Ascomycota</taxon>
        <taxon>Pezizomycotina</taxon>
        <taxon>Eurotiomycetes</taxon>
        <taxon>Eurotiomycetidae</taxon>
        <taxon>Eurotiales</taxon>
        <taxon>Elaphomycetaceae</taxon>
        <taxon>Elaphomyces</taxon>
    </lineage>
</organism>
<evidence type="ECO:0000256" key="6">
    <source>
        <dbReference type="ARBA" id="ARBA00044354"/>
    </source>
</evidence>
<reference evidence="8 9" key="1">
    <citation type="journal article" date="2015" name="Environ. Microbiol.">
        <title>Metagenome sequence of Elaphomyces granulatus from sporocarp tissue reveals Ascomycota ectomycorrhizal fingerprints of genome expansion and a Proteobacteria-rich microbiome.</title>
        <authorList>
            <person name="Quandt C.A."/>
            <person name="Kohler A."/>
            <person name="Hesse C.N."/>
            <person name="Sharpton T.J."/>
            <person name="Martin F."/>
            <person name="Spatafora J.W."/>
        </authorList>
    </citation>
    <scope>NUCLEOTIDE SEQUENCE [LARGE SCALE GENOMIC DNA]</scope>
    <source>
        <strain evidence="8 9">OSC145934</strain>
    </source>
</reference>
<comment type="subcellular location">
    <subcellularLocation>
        <location evidence="1">Nucleus</location>
    </subcellularLocation>
</comment>
<feature type="domain" description="THIF-type NAD/FAD binding fold" evidence="7">
    <location>
        <begin position="21"/>
        <end position="347"/>
    </location>
</feature>
<comment type="similarity">
    <text evidence="3">Belongs to the ubiquitin-activating E1 family.</text>
</comment>
<dbReference type="GO" id="GO:0019948">
    <property type="term" value="F:SUMO activating enzyme activity"/>
    <property type="evidence" value="ECO:0007669"/>
    <property type="project" value="TreeGrafter"/>
</dbReference>
<dbReference type="GO" id="GO:0016925">
    <property type="term" value="P:protein sumoylation"/>
    <property type="evidence" value="ECO:0007669"/>
    <property type="project" value="TreeGrafter"/>
</dbReference>
<evidence type="ECO:0000256" key="5">
    <source>
        <dbReference type="ARBA" id="ARBA00023242"/>
    </source>
</evidence>
<dbReference type="PANTHER" id="PTHR10953:SF162">
    <property type="entry name" value="SUMO-ACTIVATING ENZYME SUBUNIT 1"/>
    <property type="match status" value="1"/>
</dbReference>
<dbReference type="PRINTS" id="PR01849">
    <property type="entry name" value="UBIQUITINACT"/>
</dbReference>
<dbReference type="GO" id="GO:0005737">
    <property type="term" value="C:cytoplasm"/>
    <property type="evidence" value="ECO:0007669"/>
    <property type="project" value="TreeGrafter"/>
</dbReference>
<dbReference type="GO" id="GO:0031510">
    <property type="term" value="C:SUMO activating enzyme complex"/>
    <property type="evidence" value="ECO:0007669"/>
    <property type="project" value="TreeGrafter"/>
</dbReference>
<dbReference type="OrthoDB" id="1708823at2759"/>
<protein>
    <recommendedName>
        <fullName evidence="6">Ubiquitin-like 1-activating enzyme E1A</fullName>
    </recommendedName>
</protein>
<dbReference type="Proteomes" id="UP000243515">
    <property type="component" value="Unassembled WGS sequence"/>
</dbReference>
<dbReference type="InterPro" id="IPR035985">
    <property type="entry name" value="Ubiquitin-activating_enz"/>
</dbReference>
<proteinExistence type="inferred from homology"/>
<evidence type="ECO:0000259" key="7">
    <source>
        <dbReference type="Pfam" id="PF00899"/>
    </source>
</evidence>